<proteinExistence type="predicted"/>
<dbReference type="InterPro" id="IPR002109">
    <property type="entry name" value="Glutaredoxin"/>
</dbReference>
<organism evidence="2 3">
    <name type="scientific">Arthrobacter phage TripleJ</name>
    <dbReference type="NCBI Taxonomy" id="2599838"/>
    <lineage>
        <taxon>Viruses</taxon>
        <taxon>Duplodnaviria</taxon>
        <taxon>Heunggongvirae</taxon>
        <taxon>Uroviricota</taxon>
        <taxon>Caudoviricetes</taxon>
        <taxon>Triplejayvirus</taxon>
        <taxon>Triplejayvirus tripleJ</taxon>
    </lineage>
</organism>
<protein>
    <submittedName>
        <fullName evidence="2">NrdH-like glutaredoxin</fullName>
    </submittedName>
</protein>
<dbReference type="Proteomes" id="UP000325735">
    <property type="component" value="Segment"/>
</dbReference>
<evidence type="ECO:0000313" key="3">
    <source>
        <dbReference type="Proteomes" id="UP000325735"/>
    </source>
</evidence>
<dbReference type="EMBL" id="MN234178">
    <property type="protein sequence ID" value="QFG09601.1"/>
    <property type="molecule type" value="Genomic_DNA"/>
</dbReference>
<feature type="domain" description="Glutaredoxin" evidence="1">
    <location>
        <begin position="18"/>
        <end position="76"/>
    </location>
</feature>
<dbReference type="Pfam" id="PF00462">
    <property type="entry name" value="Glutaredoxin"/>
    <property type="match status" value="1"/>
</dbReference>
<dbReference type="Gene3D" id="3.40.30.10">
    <property type="entry name" value="Glutaredoxin"/>
    <property type="match status" value="1"/>
</dbReference>
<dbReference type="PROSITE" id="PS51354">
    <property type="entry name" value="GLUTAREDOXIN_2"/>
    <property type="match status" value="1"/>
</dbReference>
<name>A0A5J6TFH4_9CAUD</name>
<accession>A0A5J6TFH4</accession>
<reference evidence="2 3" key="1">
    <citation type="submission" date="2019-07" db="EMBL/GenBank/DDBJ databases">
        <authorList>
            <person name="Stoner T.H."/>
            <person name="Garlena R.A."/>
            <person name="Russell D.A."/>
            <person name="Pope W.H."/>
            <person name="Jacobs-Sera D."/>
            <person name="Hatfull G.F."/>
        </authorList>
    </citation>
    <scope>NUCLEOTIDE SEQUENCE [LARGE SCALE GENOMIC DNA]</scope>
</reference>
<dbReference type="InterPro" id="IPR036249">
    <property type="entry name" value="Thioredoxin-like_sf"/>
</dbReference>
<evidence type="ECO:0000259" key="1">
    <source>
        <dbReference type="Pfam" id="PF00462"/>
    </source>
</evidence>
<dbReference type="CDD" id="cd02976">
    <property type="entry name" value="NrdH"/>
    <property type="match status" value="1"/>
</dbReference>
<dbReference type="RefSeq" id="YP_009884460.1">
    <property type="nucleotide sequence ID" value="NC_049470.1"/>
</dbReference>
<keyword evidence="3" id="KW-1185">Reference proteome</keyword>
<dbReference type="GeneID" id="55813820"/>
<sequence length="107" mass="11726">MTVTDLAPRIEARDGVAITLYSKPKGCVQCNATKMKFKKEGIVEGVHYTDVDVTKDATALEFIKSLGYAQAPVVYVSKPDGTTHHWSGYDVDEIDEHILGKKKADVA</sequence>
<gene>
    <name evidence="2" type="primary">57</name>
    <name evidence="2" type="ORF">PBI_TRIPLEJ_57</name>
</gene>
<evidence type="ECO:0000313" key="2">
    <source>
        <dbReference type="EMBL" id="QFG09601.1"/>
    </source>
</evidence>
<dbReference type="SUPFAM" id="SSF52833">
    <property type="entry name" value="Thioredoxin-like"/>
    <property type="match status" value="1"/>
</dbReference>
<dbReference type="KEGG" id="vg:55813820"/>